<dbReference type="InterPro" id="IPR031307">
    <property type="entry name" value="Ninja_fam"/>
</dbReference>
<dbReference type="EMBL" id="JAJAGQ010000010">
    <property type="protein sequence ID" value="KAJ8550729.1"/>
    <property type="molecule type" value="Genomic_DNA"/>
</dbReference>
<dbReference type="Proteomes" id="UP001152561">
    <property type="component" value="Unassembled WGS sequence"/>
</dbReference>
<feature type="domain" description="Tify" evidence="6">
    <location>
        <begin position="126"/>
        <end position="159"/>
    </location>
</feature>
<keyword evidence="3 4" id="KW-0539">Nucleus</keyword>
<comment type="function">
    <text evidence="4">Acts as a negative regulator of abscisic acid (ABA) response.</text>
</comment>
<dbReference type="GO" id="GO:0005634">
    <property type="term" value="C:nucleus"/>
    <property type="evidence" value="ECO:0007669"/>
    <property type="project" value="UniProtKB-SubCell"/>
</dbReference>
<evidence type="ECO:0000259" key="6">
    <source>
        <dbReference type="Pfam" id="PF16135"/>
    </source>
</evidence>
<dbReference type="OrthoDB" id="667358at2759"/>
<name>A0A9Q1M6P8_9SOLA</name>
<gene>
    <name evidence="7" type="ORF">K7X08_000099</name>
</gene>
<reference evidence="8" key="1">
    <citation type="journal article" date="2023" name="Proc. Natl. Acad. Sci. U.S.A.">
        <title>Genomic and structural basis for evolution of tropane alkaloid biosynthesis.</title>
        <authorList>
            <person name="Wanga Y.-J."/>
            <person name="Taina T."/>
            <person name="Yua J.-Y."/>
            <person name="Lia J."/>
            <person name="Xua B."/>
            <person name="Chenc J."/>
            <person name="D'Auriad J.C."/>
            <person name="Huanga J.-P."/>
            <person name="Huanga S.-X."/>
        </authorList>
    </citation>
    <scope>NUCLEOTIDE SEQUENCE [LARGE SCALE GENOMIC DNA]</scope>
    <source>
        <strain evidence="8">cv. KIB-2019</strain>
    </source>
</reference>
<evidence type="ECO:0000313" key="8">
    <source>
        <dbReference type="Proteomes" id="UP001152561"/>
    </source>
</evidence>
<dbReference type="PANTHER" id="PTHR31413">
    <property type="entry name" value="AFP HOMOLOG 2"/>
    <property type="match status" value="1"/>
</dbReference>
<comment type="similarity">
    <text evidence="2 4">Belongs to the Ninja family.</text>
</comment>
<feature type="region of interest" description="Disordered" evidence="5">
    <location>
        <begin position="1"/>
        <end position="28"/>
    </location>
</feature>
<evidence type="ECO:0000256" key="5">
    <source>
        <dbReference type="SAM" id="MobiDB-lite"/>
    </source>
</evidence>
<comment type="caution">
    <text evidence="7">The sequence shown here is derived from an EMBL/GenBank/DDBJ whole genome shotgun (WGS) entry which is preliminary data.</text>
</comment>
<proteinExistence type="inferred from homology"/>
<dbReference type="Pfam" id="PF16135">
    <property type="entry name" value="TDBD"/>
    <property type="match status" value="1"/>
</dbReference>
<sequence>MAAPKGNKVSNVLNSLQGDGRNAQSKIPNYTSDQQEIDLNLSLGGFYNDNCDSVTESNKGKGKSIVFPEGNGEKSLKKVKHSHNVVTLMDTSDLLRIMPCVTTSGGIIDGKQTEGILYRVGQDKQISIVCFCHGRFFTPAEFVKHGGGEEFDNPMKYIKIAYDASVGNV</sequence>
<dbReference type="GO" id="GO:0007165">
    <property type="term" value="P:signal transduction"/>
    <property type="evidence" value="ECO:0007669"/>
    <property type="project" value="InterPro"/>
</dbReference>
<feature type="compositionally biased region" description="Polar residues" evidence="5">
    <location>
        <begin position="8"/>
        <end position="28"/>
    </location>
</feature>
<comment type="subcellular location">
    <subcellularLocation>
        <location evidence="1 4">Nucleus</location>
    </subcellularLocation>
</comment>
<evidence type="ECO:0000313" key="7">
    <source>
        <dbReference type="EMBL" id="KAJ8550729.1"/>
    </source>
</evidence>
<accession>A0A9Q1M6P8</accession>
<evidence type="ECO:0000256" key="2">
    <source>
        <dbReference type="ARBA" id="ARBA00006081"/>
    </source>
</evidence>
<evidence type="ECO:0000256" key="1">
    <source>
        <dbReference type="ARBA" id="ARBA00004123"/>
    </source>
</evidence>
<dbReference type="GO" id="GO:0045892">
    <property type="term" value="P:negative regulation of DNA-templated transcription"/>
    <property type="evidence" value="ECO:0007669"/>
    <property type="project" value="TreeGrafter"/>
</dbReference>
<dbReference type="PANTHER" id="PTHR31413:SF43">
    <property type="entry name" value="NINJA-FAMILY PROTEIN"/>
    <property type="match status" value="1"/>
</dbReference>
<keyword evidence="8" id="KW-1185">Reference proteome</keyword>
<evidence type="ECO:0000256" key="4">
    <source>
        <dbReference type="RuleBase" id="RU369029"/>
    </source>
</evidence>
<dbReference type="InterPro" id="IPR032308">
    <property type="entry name" value="TDBD"/>
</dbReference>
<evidence type="ECO:0000256" key="3">
    <source>
        <dbReference type="ARBA" id="ARBA00023242"/>
    </source>
</evidence>
<organism evidence="7 8">
    <name type="scientific">Anisodus acutangulus</name>
    <dbReference type="NCBI Taxonomy" id="402998"/>
    <lineage>
        <taxon>Eukaryota</taxon>
        <taxon>Viridiplantae</taxon>
        <taxon>Streptophyta</taxon>
        <taxon>Embryophyta</taxon>
        <taxon>Tracheophyta</taxon>
        <taxon>Spermatophyta</taxon>
        <taxon>Magnoliopsida</taxon>
        <taxon>eudicotyledons</taxon>
        <taxon>Gunneridae</taxon>
        <taxon>Pentapetalae</taxon>
        <taxon>asterids</taxon>
        <taxon>lamiids</taxon>
        <taxon>Solanales</taxon>
        <taxon>Solanaceae</taxon>
        <taxon>Solanoideae</taxon>
        <taxon>Hyoscyameae</taxon>
        <taxon>Anisodus</taxon>
    </lineage>
</organism>
<protein>
    <recommendedName>
        <fullName evidence="4">Ninja-family protein</fullName>
    </recommendedName>
    <alternativeName>
        <fullName evidence="4">ABI-binding protein</fullName>
    </alternativeName>
</protein>
<dbReference type="AlphaFoldDB" id="A0A9Q1M6P8"/>